<dbReference type="EMBL" id="JYDJ01000478">
    <property type="protein sequence ID" value="KRX35074.1"/>
    <property type="molecule type" value="Genomic_DNA"/>
</dbReference>
<sequence length="81" mass="9629">MHDLSRRHAFFCWTSKPSCSSDPFCDVITFIHEVHLPHYMLIIQRVLLLNHLHLFNRVEGTGNVKHKQTIIIIYFDKELNL</sequence>
<organism evidence="3 6">
    <name type="scientific">Trichinella murrelli</name>
    <dbReference type="NCBI Taxonomy" id="144512"/>
    <lineage>
        <taxon>Eukaryota</taxon>
        <taxon>Metazoa</taxon>
        <taxon>Ecdysozoa</taxon>
        <taxon>Nematoda</taxon>
        <taxon>Enoplea</taxon>
        <taxon>Dorylaimia</taxon>
        <taxon>Trichinellida</taxon>
        <taxon>Trichinellidae</taxon>
        <taxon>Trichinella</taxon>
    </lineage>
</organism>
<evidence type="ECO:0000313" key="6">
    <source>
        <dbReference type="Proteomes" id="UP000055048"/>
    </source>
</evidence>
<evidence type="ECO:0000313" key="5">
    <source>
        <dbReference type="EMBL" id="KRX35860.1"/>
    </source>
</evidence>
<comment type="caution">
    <text evidence="3">The sequence shown here is derived from an EMBL/GenBank/DDBJ whole genome shotgun (WGS) entry which is preliminary data.</text>
</comment>
<dbReference type="EMBL" id="JYDJ01000899">
    <property type="protein sequence ID" value="KRX33140.1"/>
    <property type="molecule type" value="Genomic_DNA"/>
</dbReference>
<reference evidence="3 6" key="1">
    <citation type="submission" date="2015-01" db="EMBL/GenBank/DDBJ databases">
        <title>Evolution of Trichinella species and genotypes.</title>
        <authorList>
            <person name="Korhonen P.K."/>
            <person name="Edoardo P."/>
            <person name="Giuseppe L.R."/>
            <person name="Gasser R.B."/>
        </authorList>
    </citation>
    <scope>NUCLEOTIDE SEQUENCE [LARGE SCALE GENOMIC DNA]</scope>
    <source>
        <strain evidence="3">ISS417</strain>
    </source>
</reference>
<dbReference type="EMBL" id="JYDJ01000465">
    <property type="protein sequence ID" value="KRX35187.1"/>
    <property type="molecule type" value="Genomic_DNA"/>
</dbReference>
<accession>A0A0V0T858</accession>
<protein>
    <submittedName>
        <fullName evidence="3">Uncharacterized protein</fullName>
    </submittedName>
</protein>
<name>A0A0V0T858_9BILA</name>
<evidence type="ECO:0000313" key="1">
    <source>
        <dbReference type="EMBL" id="KRX33140.1"/>
    </source>
</evidence>
<proteinExistence type="predicted"/>
<gene>
    <name evidence="3" type="ORF">T05_10552</name>
    <name evidence="5" type="ORF">T05_12301</name>
    <name evidence="4" type="ORF">T05_14138</name>
    <name evidence="2" type="ORF">T05_6197</name>
    <name evidence="1" type="ORF">T05_6603</name>
</gene>
<dbReference type="EMBL" id="JYDJ01000404">
    <property type="protein sequence ID" value="KRX35860.1"/>
    <property type="molecule type" value="Genomic_DNA"/>
</dbReference>
<evidence type="ECO:0000313" key="2">
    <source>
        <dbReference type="EMBL" id="KRX35074.1"/>
    </source>
</evidence>
<dbReference type="AlphaFoldDB" id="A0A0V0T858"/>
<keyword evidence="6" id="KW-1185">Reference proteome</keyword>
<dbReference type="EMBL" id="JYDJ01000465">
    <property type="protein sequence ID" value="KRX35176.1"/>
    <property type="molecule type" value="Genomic_DNA"/>
</dbReference>
<evidence type="ECO:0000313" key="3">
    <source>
        <dbReference type="EMBL" id="KRX35176.1"/>
    </source>
</evidence>
<dbReference type="Proteomes" id="UP000055048">
    <property type="component" value="Unassembled WGS sequence"/>
</dbReference>
<evidence type="ECO:0000313" key="4">
    <source>
        <dbReference type="EMBL" id="KRX35187.1"/>
    </source>
</evidence>